<dbReference type="InterPro" id="IPR032071">
    <property type="entry name" value="DUF4806"/>
</dbReference>
<dbReference type="PANTHER" id="PTHR34153:SF2">
    <property type="entry name" value="SI:CH211-262H13.3-RELATED"/>
    <property type="match status" value="1"/>
</dbReference>
<dbReference type="OrthoDB" id="6587055at2759"/>
<dbReference type="AlphaFoldDB" id="A0A8J4TI39"/>
<accession>A0A8J4TI39</accession>
<name>A0A8J4TI39_9TREM</name>
<sequence length="272" mass="30345">MQSTKCVACNRTGLRDHRCKCPLRTIVLNGERRVQRSPVNWKPSFGATSVVTEPLKSEFDDSLVSHMATNQSPEGPTSSLSISSLTSLQNACQSDSVTMPQLTEEIRFVSYQIRKLLAGEKRIMSLLNRLCAAFGASTRSTSTTVKPALRLLKTNEEMDILESSLSDENKFDSFVHTLSSIGGADLSDVVRRILQSLVHNDLAKTINWKGTNGKRNFSSMRLASAIKAAVSYNVGLENTTHESIEKRIQRWFQNAPDRDGGRNQRRLKKRTN</sequence>
<proteinExistence type="predicted"/>
<organism evidence="2 3">
    <name type="scientific">Paragonimus heterotremus</name>
    <dbReference type="NCBI Taxonomy" id="100268"/>
    <lineage>
        <taxon>Eukaryota</taxon>
        <taxon>Metazoa</taxon>
        <taxon>Spiralia</taxon>
        <taxon>Lophotrochozoa</taxon>
        <taxon>Platyhelminthes</taxon>
        <taxon>Trematoda</taxon>
        <taxon>Digenea</taxon>
        <taxon>Plagiorchiida</taxon>
        <taxon>Troglotremata</taxon>
        <taxon>Troglotrematidae</taxon>
        <taxon>Paragonimus</taxon>
    </lineage>
</organism>
<gene>
    <name evidence="2" type="ORF">PHET_04679</name>
</gene>
<dbReference type="Proteomes" id="UP000748531">
    <property type="component" value="Unassembled WGS sequence"/>
</dbReference>
<reference evidence="2" key="1">
    <citation type="submission" date="2019-05" db="EMBL/GenBank/DDBJ databases">
        <title>Annotation for the trematode Paragonimus heterotremus.</title>
        <authorList>
            <person name="Choi Y.-J."/>
        </authorList>
    </citation>
    <scope>NUCLEOTIDE SEQUENCE</scope>
    <source>
        <strain evidence="2">LC</strain>
    </source>
</reference>
<keyword evidence="3" id="KW-1185">Reference proteome</keyword>
<comment type="caution">
    <text evidence="2">The sequence shown here is derived from an EMBL/GenBank/DDBJ whole genome shotgun (WGS) entry which is preliminary data.</text>
</comment>
<protein>
    <recommendedName>
        <fullName evidence="1">DUF4806 domain-containing protein</fullName>
    </recommendedName>
</protein>
<feature type="domain" description="DUF4806" evidence="1">
    <location>
        <begin position="152"/>
        <end position="221"/>
    </location>
</feature>
<evidence type="ECO:0000313" key="3">
    <source>
        <dbReference type="Proteomes" id="UP000748531"/>
    </source>
</evidence>
<dbReference type="EMBL" id="LUCH01002215">
    <property type="protein sequence ID" value="KAF5401821.1"/>
    <property type="molecule type" value="Genomic_DNA"/>
</dbReference>
<evidence type="ECO:0000259" key="1">
    <source>
        <dbReference type="Pfam" id="PF16064"/>
    </source>
</evidence>
<dbReference type="Pfam" id="PF16064">
    <property type="entry name" value="DUF4806"/>
    <property type="match status" value="1"/>
</dbReference>
<evidence type="ECO:0000313" key="2">
    <source>
        <dbReference type="EMBL" id="KAF5401821.1"/>
    </source>
</evidence>
<dbReference type="PANTHER" id="PTHR34153">
    <property type="entry name" value="SI:CH211-262H13.3-RELATED-RELATED"/>
    <property type="match status" value="1"/>
</dbReference>